<reference evidence="1" key="2">
    <citation type="journal article" date="2021" name="PeerJ">
        <title>Extensive microbial diversity within the chicken gut microbiome revealed by metagenomics and culture.</title>
        <authorList>
            <person name="Gilroy R."/>
            <person name="Ravi A."/>
            <person name="Getino M."/>
            <person name="Pursley I."/>
            <person name="Horton D.L."/>
            <person name="Alikhan N.F."/>
            <person name="Baker D."/>
            <person name="Gharbi K."/>
            <person name="Hall N."/>
            <person name="Watson M."/>
            <person name="Adriaenssens E.M."/>
            <person name="Foster-Nyarko E."/>
            <person name="Jarju S."/>
            <person name="Secka A."/>
            <person name="Antonio M."/>
            <person name="Oren A."/>
            <person name="Chaudhuri R.R."/>
            <person name="La Ragione R."/>
            <person name="Hildebrand F."/>
            <person name="Pallen M.J."/>
        </authorList>
    </citation>
    <scope>NUCLEOTIDE SEQUENCE</scope>
    <source>
        <strain evidence="1">35461</strain>
    </source>
</reference>
<proteinExistence type="predicted"/>
<organism evidence="1 2">
    <name type="scientific">Candidatus Spyradenecus faecavium</name>
    <dbReference type="NCBI Taxonomy" id="2840947"/>
    <lineage>
        <taxon>Bacteria</taxon>
        <taxon>Pseudomonadati</taxon>
        <taxon>Lentisphaerota</taxon>
        <taxon>Lentisphaeria</taxon>
        <taxon>Lentisphaerales</taxon>
        <taxon>Lentisphaeraceae</taxon>
        <taxon>Lentisphaeraceae incertae sedis</taxon>
        <taxon>Candidatus Spyradenecus</taxon>
    </lineage>
</organism>
<sequence length="142" mass="16135">MFELAPRLRTFVAAAETGSFAQAAERVFAPRDLYGETLLIVKRGYLREMDALRDDLEAHHPRIRLEDFAFHSTEVFNQCENGGKLLVAIKEWQDVHPLMRVLPVRWGHTIPFGLLHSPTPSPRVQACIDAICRAYQPQVDAP</sequence>
<protein>
    <submittedName>
        <fullName evidence="1">LysR family transcriptional regulator</fullName>
    </submittedName>
</protein>
<reference evidence="1" key="1">
    <citation type="submission" date="2020-10" db="EMBL/GenBank/DDBJ databases">
        <authorList>
            <person name="Gilroy R."/>
        </authorList>
    </citation>
    <scope>NUCLEOTIDE SEQUENCE</scope>
    <source>
        <strain evidence="1">35461</strain>
    </source>
</reference>
<name>A0A9D1T2Z5_9BACT</name>
<gene>
    <name evidence="1" type="ORF">IAC79_03595</name>
</gene>
<evidence type="ECO:0000313" key="1">
    <source>
        <dbReference type="EMBL" id="HIV09179.1"/>
    </source>
</evidence>
<dbReference type="Proteomes" id="UP000886845">
    <property type="component" value="Unassembled WGS sequence"/>
</dbReference>
<evidence type="ECO:0000313" key="2">
    <source>
        <dbReference type="Proteomes" id="UP000886845"/>
    </source>
</evidence>
<dbReference type="AlphaFoldDB" id="A0A9D1T2Z5"/>
<comment type="caution">
    <text evidence="1">The sequence shown here is derived from an EMBL/GenBank/DDBJ whole genome shotgun (WGS) entry which is preliminary data.</text>
</comment>
<dbReference type="EMBL" id="DVOR01000114">
    <property type="protein sequence ID" value="HIV09179.1"/>
    <property type="molecule type" value="Genomic_DNA"/>
</dbReference>
<accession>A0A9D1T2Z5</accession>